<dbReference type="Gene3D" id="1.10.260.40">
    <property type="entry name" value="lambda repressor-like DNA-binding domains"/>
    <property type="match status" value="1"/>
</dbReference>
<reference evidence="2" key="2">
    <citation type="submission" date="2022-09" db="EMBL/GenBank/DDBJ databases">
        <title>Intensive care unit water sources are persistently colonized with multi-drug resistant bacteria and are the site of extensive horizontal gene transfer of antibiotic resistance genes.</title>
        <authorList>
            <person name="Diorio-Toth L."/>
        </authorList>
    </citation>
    <scope>NUCLEOTIDE SEQUENCE</scope>
    <source>
        <strain evidence="2">GD04000</strain>
    </source>
</reference>
<dbReference type="Proteomes" id="UP000255303">
    <property type="component" value="Unassembled WGS sequence"/>
</dbReference>
<feature type="domain" description="HTH cro/C1-type" evidence="1">
    <location>
        <begin position="13"/>
        <end position="67"/>
    </location>
</feature>
<evidence type="ECO:0000313" key="4">
    <source>
        <dbReference type="EMBL" id="SUD60754.1"/>
    </source>
</evidence>
<dbReference type="GO" id="GO:0003677">
    <property type="term" value="F:DNA binding"/>
    <property type="evidence" value="ECO:0007669"/>
    <property type="project" value="InterPro"/>
</dbReference>
<protein>
    <submittedName>
        <fullName evidence="2">Helix-turn-helix domain-containing protein</fullName>
    </submittedName>
</protein>
<accession>A0A379JWN9</accession>
<dbReference type="RefSeq" id="WP_084340990.1">
    <property type="nucleotide sequence ID" value="NZ_CP166923.2"/>
</dbReference>
<dbReference type="Proteomes" id="UP000254084">
    <property type="component" value="Unassembled WGS sequence"/>
</dbReference>
<dbReference type="EMBL" id="UGUV01000002">
    <property type="protein sequence ID" value="SUD52905.1"/>
    <property type="molecule type" value="Genomic_DNA"/>
</dbReference>
<dbReference type="CDD" id="cd00093">
    <property type="entry name" value="HTH_XRE"/>
    <property type="match status" value="1"/>
</dbReference>
<dbReference type="InterPro" id="IPR001387">
    <property type="entry name" value="Cro/C1-type_HTH"/>
</dbReference>
<dbReference type="InterPro" id="IPR010982">
    <property type="entry name" value="Lambda_DNA-bd_dom_sf"/>
</dbReference>
<organism evidence="3 6">
    <name type="scientific">Ectopseudomonas oleovorans</name>
    <name type="common">Pseudomonas oleovorans</name>
    <dbReference type="NCBI Taxonomy" id="301"/>
    <lineage>
        <taxon>Bacteria</taxon>
        <taxon>Pseudomonadati</taxon>
        <taxon>Pseudomonadota</taxon>
        <taxon>Gammaproteobacteria</taxon>
        <taxon>Pseudomonadales</taxon>
        <taxon>Pseudomonadaceae</taxon>
        <taxon>Ectopseudomonas</taxon>
    </lineage>
</organism>
<dbReference type="EMBL" id="JAOEET010000022">
    <property type="protein sequence ID" value="MDH0567674.1"/>
    <property type="molecule type" value="Genomic_DNA"/>
</dbReference>
<accession>A0A061CZ17</accession>
<dbReference type="SUPFAM" id="SSF47413">
    <property type="entry name" value="lambda repressor-like DNA-binding domains"/>
    <property type="match status" value="1"/>
</dbReference>
<evidence type="ECO:0000259" key="1">
    <source>
        <dbReference type="PROSITE" id="PS50943"/>
    </source>
</evidence>
<dbReference type="Proteomes" id="UP001159292">
    <property type="component" value="Unassembled WGS sequence"/>
</dbReference>
<gene>
    <name evidence="2" type="ORF">N7671_10590</name>
    <name evidence="3" type="ORF">NCTC10692_03403</name>
    <name evidence="4" type="ORF">NCTC10860_03110</name>
</gene>
<evidence type="ECO:0000313" key="2">
    <source>
        <dbReference type="EMBL" id="MDH0567674.1"/>
    </source>
</evidence>
<evidence type="ECO:0000313" key="3">
    <source>
        <dbReference type="EMBL" id="SUD52905.1"/>
    </source>
</evidence>
<dbReference type="EMBL" id="UGUW01000004">
    <property type="protein sequence ID" value="SUD60754.1"/>
    <property type="molecule type" value="Genomic_DNA"/>
</dbReference>
<dbReference type="SMART" id="SM00530">
    <property type="entry name" value="HTH_XRE"/>
    <property type="match status" value="1"/>
</dbReference>
<proteinExistence type="predicted"/>
<name>A0A061CZ17_ECTOL</name>
<evidence type="ECO:0000313" key="6">
    <source>
        <dbReference type="Proteomes" id="UP000255303"/>
    </source>
</evidence>
<evidence type="ECO:0000313" key="5">
    <source>
        <dbReference type="Proteomes" id="UP000254084"/>
    </source>
</evidence>
<reference evidence="5 6" key="1">
    <citation type="submission" date="2018-06" db="EMBL/GenBank/DDBJ databases">
        <authorList>
            <consortium name="Pathogen Informatics"/>
            <person name="Doyle S."/>
        </authorList>
    </citation>
    <scope>NUCLEOTIDE SEQUENCE [LARGE SCALE GENOMIC DNA]</scope>
    <source>
        <strain evidence="3 6">NCTC10692</strain>
        <strain evidence="4 5">NCTC10860</strain>
    </source>
</reference>
<dbReference type="PROSITE" id="PS50943">
    <property type="entry name" value="HTH_CROC1"/>
    <property type="match status" value="1"/>
</dbReference>
<dbReference type="AlphaFoldDB" id="A0A061CZ17"/>
<sequence>MRQELAAIVGKIIARHRAAMAITHEQLSLALDDDPITISRFERSVSLPSLLTIQRLCEIFGASFCQFFAESAEPQTANGESAALQAMLDTLSGEEREFAVDTLKRFCRLQSRQQRQ</sequence>